<proteinExistence type="predicted"/>
<organism evidence="2 3">
    <name type="scientific">Rothia aeria F0184</name>
    <dbReference type="NCBI Taxonomy" id="888019"/>
    <lineage>
        <taxon>Bacteria</taxon>
        <taxon>Bacillati</taxon>
        <taxon>Actinomycetota</taxon>
        <taxon>Actinomycetes</taxon>
        <taxon>Micrococcales</taxon>
        <taxon>Micrococcaceae</taxon>
        <taxon>Rothia</taxon>
    </lineage>
</organism>
<evidence type="ECO:0000313" key="3">
    <source>
        <dbReference type="Proteomes" id="UP000017174"/>
    </source>
</evidence>
<dbReference type="InterPro" id="IPR009061">
    <property type="entry name" value="DNA-bd_dom_put_sf"/>
</dbReference>
<evidence type="ECO:0000259" key="1">
    <source>
        <dbReference type="Pfam" id="PF12728"/>
    </source>
</evidence>
<accession>U7V2M7</accession>
<dbReference type="InterPro" id="IPR010093">
    <property type="entry name" value="SinI_DNA-bd"/>
</dbReference>
<dbReference type="Pfam" id="PF12728">
    <property type="entry name" value="HTH_17"/>
    <property type="match status" value="1"/>
</dbReference>
<protein>
    <submittedName>
        <fullName evidence="2">DNA binding domain, excisionase family</fullName>
    </submittedName>
</protein>
<dbReference type="GO" id="GO:0003677">
    <property type="term" value="F:DNA binding"/>
    <property type="evidence" value="ECO:0007669"/>
    <property type="project" value="InterPro"/>
</dbReference>
<name>U7V2M7_9MICC</name>
<dbReference type="SUPFAM" id="SSF46955">
    <property type="entry name" value="Putative DNA-binding domain"/>
    <property type="match status" value="1"/>
</dbReference>
<dbReference type="EMBL" id="AXZG01000053">
    <property type="protein sequence ID" value="ERT65409.1"/>
    <property type="molecule type" value="Genomic_DNA"/>
</dbReference>
<reference evidence="2 3" key="1">
    <citation type="submission" date="2013-08" db="EMBL/GenBank/DDBJ databases">
        <authorList>
            <person name="Weinstock G."/>
            <person name="Sodergren E."/>
            <person name="Wylie T."/>
            <person name="Fulton L."/>
            <person name="Fulton R."/>
            <person name="Fronick C."/>
            <person name="O'Laughlin M."/>
            <person name="Godfrey J."/>
            <person name="Miner T."/>
            <person name="Herter B."/>
            <person name="Appelbaum E."/>
            <person name="Cordes M."/>
            <person name="Lek S."/>
            <person name="Wollam A."/>
            <person name="Pepin K.H."/>
            <person name="Palsikar V.B."/>
            <person name="Mitreva M."/>
            <person name="Wilson R.K."/>
        </authorList>
    </citation>
    <scope>NUCLEOTIDE SEQUENCE [LARGE SCALE GENOMIC DNA]</scope>
    <source>
        <strain evidence="2 3">F0184</strain>
    </source>
</reference>
<gene>
    <name evidence="2" type="ORF">HMPREF0742_01798</name>
</gene>
<dbReference type="InterPro" id="IPR041657">
    <property type="entry name" value="HTH_17"/>
</dbReference>
<sequence>MPTMTAPRFLTLSDVADELQVSLSQVRALVRSGELPAIQIGGRNQWRIERTRFEEYIDERHSQTVEAIASGKMSATRVKVD</sequence>
<dbReference type="NCBIfam" id="TIGR01764">
    <property type="entry name" value="excise"/>
    <property type="match status" value="1"/>
</dbReference>
<dbReference type="HOGENOM" id="CLU_140176_4_1_11"/>
<dbReference type="PATRIC" id="fig|888019.4.peg.1518"/>
<dbReference type="AlphaFoldDB" id="U7V2M7"/>
<dbReference type="Proteomes" id="UP000017174">
    <property type="component" value="Unassembled WGS sequence"/>
</dbReference>
<evidence type="ECO:0000313" key="2">
    <source>
        <dbReference type="EMBL" id="ERT65409.1"/>
    </source>
</evidence>
<feature type="domain" description="Helix-turn-helix" evidence="1">
    <location>
        <begin position="9"/>
        <end position="60"/>
    </location>
</feature>
<comment type="caution">
    <text evidence="2">The sequence shown here is derived from an EMBL/GenBank/DDBJ whole genome shotgun (WGS) entry which is preliminary data.</text>
</comment>